<comment type="subcellular location">
    <subcellularLocation>
        <location evidence="2">Cell outer membrane</location>
    </subcellularLocation>
</comment>
<dbReference type="HAMAP" id="MF_01411">
    <property type="entry name" value="LPS_assembly_LptD"/>
    <property type="match status" value="1"/>
</dbReference>
<evidence type="ECO:0000256" key="2">
    <source>
        <dbReference type="HAMAP-Rule" id="MF_01411"/>
    </source>
</evidence>
<comment type="caution">
    <text evidence="2">Lacks conserved residue(s) required for the propagation of feature annotation.</text>
</comment>
<comment type="subunit">
    <text evidence="2">Component of the lipopolysaccharide transport and assembly complex. Interacts with LptE and LptA.</text>
</comment>
<proteinExistence type="inferred from homology"/>
<feature type="domain" description="LptD C-terminal" evidence="3">
    <location>
        <begin position="290"/>
        <end position="613"/>
    </location>
</feature>
<reference evidence="5" key="1">
    <citation type="submission" date="2016-06" db="EMBL/GenBank/DDBJ databases">
        <authorList>
            <person name="Petersen J."/>
            <person name="Sayavedra L."/>
        </authorList>
    </citation>
    <scope>NUCLEOTIDE SEQUENCE [LARGE SCALE GENOMIC DNA]</scope>
    <source>
        <strain evidence="5">BazSymA</strain>
    </source>
</reference>
<organism evidence="4 5">
    <name type="scientific">Bathymodiolus azoricus thioautotrophic gill symbiont</name>
    <dbReference type="NCBI Taxonomy" id="235205"/>
    <lineage>
        <taxon>Bacteria</taxon>
        <taxon>Pseudomonadati</taxon>
        <taxon>Pseudomonadota</taxon>
        <taxon>Gammaproteobacteria</taxon>
        <taxon>sulfur-oxidizing symbionts</taxon>
    </lineage>
</organism>
<evidence type="ECO:0000259" key="3">
    <source>
        <dbReference type="Pfam" id="PF04453"/>
    </source>
</evidence>
<dbReference type="Proteomes" id="UP000198988">
    <property type="component" value="Unassembled WGS sequence"/>
</dbReference>
<name>A0A1H6KCF5_9GAMM</name>
<keyword evidence="2" id="KW-0472">Membrane</keyword>
<dbReference type="InterPro" id="IPR007543">
    <property type="entry name" value="LptD_C"/>
</dbReference>
<evidence type="ECO:0000313" key="4">
    <source>
        <dbReference type="EMBL" id="SEH73044.1"/>
    </source>
</evidence>
<sequence length="716" mass="79942" precursor="true">MRKQLALSTIILLSSIVNAQDQDYVVSCSSTPLLFPKQVLAKDAKNLEISADHSEVIDGNYLLTGNASINSAEYYLAADKINLQKATKTSKADGNIKFQGADIMLTGGKATIKKQDSGIHTVFKQVKFHYPKGKFNGQAQKIVNDGKVQTFDSVSYTLCPVGNTDWVMKASKMTLNPKANKGVAENVTVELMGVPIFYYPQYEWKLKGRSSGFLAPTLATFDDSGNGKSGYQIRIPYYFNIAPERDFLLTLNHVSTRGEAVEGKYRQLLDNGRIEIEGHYLNKDKISKEERWYANSKLDLSLNDKTELNVISKRVSDKQYFKEVSHNNTGETSLISSVNLAYKNKEQNLKASIFAESEQLVGDNNDAEYRRAPEISINKKVVGLNGREVNFSIISTQFKHKTKGANETGIRTHAQATFGRDIKTNAYSLQPKFEISKTKYVMDDKTKKDRSIYSFGIDSKLFFERDIGLFGKGVTQILTPRLAYNYTPYRNQSALPNFDSEKMSNTYENLFSGKEYTGLDKISKTNDITLGLESDFVDQKTGETYLALKIAQAYYLDKKDGKDYSNTVAGAELTIGKFTFNNSLEYDTQISEVAKRHSALSYTSNARKFITLTQGDDGEQRSAGLYGAYPVTKKIHAFAGVNRSLSDSINSKKTIGVAYESCCWAIRVAQLKEITSGNKFDNVTKFEFVLKGLASSSSNLTSHLEEDIPNYLGNLE</sequence>
<dbReference type="RefSeq" id="WP_090715429.1">
    <property type="nucleotide sequence ID" value="NZ_CAESAP020000376.1"/>
</dbReference>
<comment type="function">
    <text evidence="2">Together with LptE, is involved in the assembly of lipopolysaccharide (LPS) at the surface of the outer membrane.</text>
</comment>
<dbReference type="InterPro" id="IPR050218">
    <property type="entry name" value="LptD"/>
</dbReference>
<dbReference type="AlphaFoldDB" id="A0A1H6KCF5"/>
<dbReference type="EMBL" id="CDSC02000142">
    <property type="protein sequence ID" value="SEH73044.1"/>
    <property type="molecule type" value="Genomic_DNA"/>
</dbReference>
<feature type="signal peptide" evidence="2">
    <location>
        <begin position="1"/>
        <end position="19"/>
    </location>
</feature>
<keyword evidence="2" id="KW-0732">Signal</keyword>
<accession>A0A1H6KCF5</accession>
<dbReference type="Pfam" id="PF04453">
    <property type="entry name" value="LptD"/>
    <property type="match status" value="1"/>
</dbReference>
<protein>
    <recommendedName>
        <fullName evidence="2">LPS-assembly protein LptD</fullName>
    </recommendedName>
</protein>
<dbReference type="InterPro" id="IPR020889">
    <property type="entry name" value="LipoPS_assembly_LptD"/>
</dbReference>
<dbReference type="PANTHER" id="PTHR30189">
    <property type="entry name" value="LPS-ASSEMBLY PROTEIN"/>
    <property type="match status" value="1"/>
</dbReference>
<dbReference type="PANTHER" id="PTHR30189:SF1">
    <property type="entry name" value="LPS-ASSEMBLY PROTEIN LPTD"/>
    <property type="match status" value="1"/>
</dbReference>
<keyword evidence="1 2" id="KW-0998">Cell outer membrane</keyword>
<feature type="chain" id="PRO_5011803939" description="LPS-assembly protein LptD" evidence="2">
    <location>
        <begin position="20"/>
        <end position="716"/>
    </location>
</feature>
<gene>
    <name evidence="2" type="primary">lptD</name>
    <name evidence="4" type="ORF">BAZSYMA_ACONTIG00017_16</name>
</gene>
<dbReference type="GO" id="GO:0043165">
    <property type="term" value="P:Gram-negative-bacterium-type cell outer membrane assembly"/>
    <property type="evidence" value="ECO:0007669"/>
    <property type="project" value="UniProtKB-UniRule"/>
</dbReference>
<dbReference type="GO" id="GO:0015920">
    <property type="term" value="P:lipopolysaccharide transport"/>
    <property type="evidence" value="ECO:0007669"/>
    <property type="project" value="InterPro"/>
</dbReference>
<dbReference type="GO" id="GO:1990351">
    <property type="term" value="C:transporter complex"/>
    <property type="evidence" value="ECO:0007669"/>
    <property type="project" value="TreeGrafter"/>
</dbReference>
<dbReference type="GO" id="GO:0009279">
    <property type="term" value="C:cell outer membrane"/>
    <property type="evidence" value="ECO:0007669"/>
    <property type="project" value="UniProtKB-SubCell"/>
</dbReference>
<dbReference type="OrthoDB" id="9760225at2"/>
<comment type="similarity">
    <text evidence="2">Belongs to the LptD family.</text>
</comment>
<evidence type="ECO:0000256" key="1">
    <source>
        <dbReference type="ARBA" id="ARBA00023237"/>
    </source>
</evidence>
<evidence type="ECO:0000313" key="5">
    <source>
        <dbReference type="Proteomes" id="UP000198988"/>
    </source>
</evidence>